<feature type="region of interest" description="Disordered" evidence="1">
    <location>
        <begin position="172"/>
        <end position="196"/>
    </location>
</feature>
<feature type="compositionally biased region" description="Basic residues" evidence="1">
    <location>
        <begin position="418"/>
        <end position="428"/>
    </location>
</feature>
<organism evidence="2 3">
    <name type="scientific">Dryococelus australis</name>
    <dbReference type="NCBI Taxonomy" id="614101"/>
    <lineage>
        <taxon>Eukaryota</taxon>
        <taxon>Metazoa</taxon>
        <taxon>Ecdysozoa</taxon>
        <taxon>Arthropoda</taxon>
        <taxon>Hexapoda</taxon>
        <taxon>Insecta</taxon>
        <taxon>Pterygota</taxon>
        <taxon>Neoptera</taxon>
        <taxon>Polyneoptera</taxon>
        <taxon>Phasmatodea</taxon>
        <taxon>Verophasmatodea</taxon>
        <taxon>Anareolatae</taxon>
        <taxon>Phasmatidae</taxon>
        <taxon>Eurycanthinae</taxon>
        <taxon>Dryococelus</taxon>
    </lineage>
</organism>
<evidence type="ECO:0000256" key="1">
    <source>
        <dbReference type="SAM" id="MobiDB-lite"/>
    </source>
</evidence>
<keyword evidence="3" id="KW-1185">Reference proteome</keyword>
<comment type="caution">
    <text evidence="2">The sequence shown here is derived from an EMBL/GenBank/DDBJ whole genome shotgun (WGS) entry which is preliminary data.</text>
</comment>
<protein>
    <submittedName>
        <fullName evidence="2">Uncharacterized protein</fullName>
    </submittedName>
</protein>
<evidence type="ECO:0000313" key="2">
    <source>
        <dbReference type="EMBL" id="KAJ8897704.1"/>
    </source>
</evidence>
<name>A0ABQ9IM41_9NEOP</name>
<reference evidence="2 3" key="1">
    <citation type="submission" date="2023-02" db="EMBL/GenBank/DDBJ databases">
        <title>LHISI_Scaffold_Assembly.</title>
        <authorList>
            <person name="Stuart O.P."/>
            <person name="Cleave R."/>
            <person name="Magrath M.J.L."/>
            <person name="Mikheyev A.S."/>
        </authorList>
    </citation>
    <scope>NUCLEOTIDE SEQUENCE [LARGE SCALE GENOMIC DNA]</scope>
    <source>
        <strain evidence="2">Daus_M_001</strain>
        <tissue evidence="2">Leg muscle</tissue>
    </source>
</reference>
<evidence type="ECO:0000313" key="3">
    <source>
        <dbReference type="Proteomes" id="UP001159363"/>
    </source>
</evidence>
<proteinExistence type="predicted"/>
<accession>A0ABQ9IM41</accession>
<gene>
    <name evidence="2" type="ORF">PR048_003054</name>
</gene>
<dbReference type="EMBL" id="JARBHB010000001">
    <property type="protein sequence ID" value="KAJ8897704.1"/>
    <property type="molecule type" value="Genomic_DNA"/>
</dbReference>
<sequence>MITPQQMTHYVEWFIETKSDVQALHRFCTSRFKMIRSVHKRSTGWPSKSSSDVAQMQQAFLWSPTKYIWHASSELLLPTTMHRMLYKKMKLHVYKARQLDDRPKWTTFDTDILGRIAEHQDFVKKVMFIEKAFYHVSGNVNRRYMRRDCGRNREESAMAFLKDPFQHSPGVISGNHKPKSGWPDWESNPGLPNASPDSYRVGVSGYRCVETVEFTSFGMLGTTSLNDQERGITTPEWTNAAYGQCAIRGSEFGQSGKGAIAELLNEHKETCLFGNTRKFLHQGSVHWLPTEATSSSFGNCYLQCATTRHTRMHGVWNQEKCEETANRLQQHTQTAFNLMCVNLSAWLACPLPRAVDTAYPAREPAEGIMNGADRPGSADHILLPVPSRGRGRSPDNLLPEILRKVRGTRSLLLSQHGSSRRCCNRRPGRRDIPTVTASPLPSKVTQPDFDLRTRARQDCLTLISIPCTHFRYQYHSTDRARVQLATGFGSKNHTPNPGMVGTNSGIKGRDDVLHGQASEVVQYVYGFKRLEKVEKAGGGSNERRTAMNQDCS</sequence>
<feature type="region of interest" description="Disordered" evidence="1">
    <location>
        <begin position="416"/>
        <end position="443"/>
    </location>
</feature>
<dbReference type="Proteomes" id="UP001159363">
    <property type="component" value="Chromosome 1"/>
</dbReference>